<name>A0A556VWM3_BAGYA</name>
<proteinExistence type="inferred from homology"/>
<dbReference type="PANTHER" id="PTHR11955">
    <property type="entry name" value="FATTY ACID BINDING PROTEIN"/>
    <property type="match status" value="1"/>
</dbReference>
<dbReference type="OrthoDB" id="8862789at2759"/>
<organism evidence="3 4">
    <name type="scientific">Bagarius yarrelli</name>
    <name type="common">Goonch</name>
    <name type="synonym">Bagrus yarrelli</name>
    <dbReference type="NCBI Taxonomy" id="175774"/>
    <lineage>
        <taxon>Eukaryota</taxon>
        <taxon>Metazoa</taxon>
        <taxon>Chordata</taxon>
        <taxon>Craniata</taxon>
        <taxon>Vertebrata</taxon>
        <taxon>Euteleostomi</taxon>
        <taxon>Actinopterygii</taxon>
        <taxon>Neopterygii</taxon>
        <taxon>Teleostei</taxon>
        <taxon>Ostariophysi</taxon>
        <taxon>Siluriformes</taxon>
        <taxon>Sisoridae</taxon>
        <taxon>Sisorinae</taxon>
        <taxon>Bagarius</taxon>
    </lineage>
</organism>
<protein>
    <submittedName>
        <fullName evidence="3">Fatty acid-binding protein, brain</fullName>
    </submittedName>
</protein>
<sequence>MEAFFGTWQLVSTENLDQYMEALGVSPAMRKYFSNMKTTLIFSQDGDYIVLKFKMHEADNRSQTKRFKLGEEFEENTLDFRTCRAVYYLDEGKLVHVQKWDGKKVTVISEIQDRKLISVRTNKHFML</sequence>
<dbReference type="EMBL" id="VCAZ01000359">
    <property type="protein sequence ID" value="TUF87437.1"/>
    <property type="molecule type" value="Genomic_DNA"/>
</dbReference>
<dbReference type="InterPro" id="IPR012674">
    <property type="entry name" value="Calycin"/>
</dbReference>
<evidence type="ECO:0000259" key="2">
    <source>
        <dbReference type="Pfam" id="PF00061"/>
    </source>
</evidence>
<dbReference type="InterPro" id="IPR000463">
    <property type="entry name" value="Fatty_acid-bd"/>
</dbReference>
<keyword evidence="4" id="KW-1185">Reference proteome</keyword>
<evidence type="ECO:0000256" key="1">
    <source>
        <dbReference type="ARBA" id="ARBA00008390"/>
    </source>
</evidence>
<dbReference type="SUPFAM" id="SSF50814">
    <property type="entry name" value="Lipocalins"/>
    <property type="match status" value="1"/>
</dbReference>
<dbReference type="InterPro" id="IPR031259">
    <property type="entry name" value="ILBP"/>
</dbReference>
<reference evidence="3 4" key="1">
    <citation type="journal article" date="2019" name="Genome Biol. Evol.">
        <title>Whole-Genome Sequencing of the Giant Devil Catfish, Bagarius yarrelli.</title>
        <authorList>
            <person name="Jiang W."/>
            <person name="Lv Y."/>
            <person name="Cheng L."/>
            <person name="Yang K."/>
            <person name="Chao B."/>
            <person name="Wang X."/>
            <person name="Li Y."/>
            <person name="Pan X."/>
            <person name="You X."/>
            <person name="Zhang Y."/>
            <person name="Yang J."/>
            <person name="Li J."/>
            <person name="Zhang X."/>
            <person name="Liu S."/>
            <person name="Sun C."/>
            <person name="Yang J."/>
            <person name="Shi Q."/>
        </authorList>
    </citation>
    <scope>NUCLEOTIDE SEQUENCE [LARGE SCALE GENOMIC DNA]</scope>
    <source>
        <strain evidence="3">JWS20170419001</strain>
        <tissue evidence="3">Muscle</tissue>
    </source>
</reference>
<accession>A0A556VWM3</accession>
<dbReference type="Pfam" id="PF00061">
    <property type="entry name" value="Lipocalin"/>
    <property type="match status" value="1"/>
</dbReference>
<dbReference type="Proteomes" id="UP000319801">
    <property type="component" value="Unassembled WGS sequence"/>
</dbReference>
<gene>
    <name evidence="3" type="ORF">Baya_16793</name>
</gene>
<comment type="similarity">
    <text evidence="1">Belongs to the calycin superfamily. Fatty-acid binding protein (FABP) family.</text>
</comment>
<dbReference type="AlphaFoldDB" id="A0A556VWM3"/>
<dbReference type="InterPro" id="IPR000566">
    <property type="entry name" value="Lipocln_cytosolic_FA-bd_dom"/>
</dbReference>
<evidence type="ECO:0000313" key="4">
    <source>
        <dbReference type="Proteomes" id="UP000319801"/>
    </source>
</evidence>
<dbReference type="Gene3D" id="2.40.128.20">
    <property type="match status" value="1"/>
</dbReference>
<evidence type="ECO:0000313" key="3">
    <source>
        <dbReference type="EMBL" id="TUF87437.1"/>
    </source>
</evidence>
<feature type="domain" description="Lipocalin/cytosolic fatty-acid binding" evidence="2">
    <location>
        <begin position="6"/>
        <end position="115"/>
    </location>
</feature>
<dbReference type="PRINTS" id="PR00178">
    <property type="entry name" value="FATTYACIDBP"/>
</dbReference>
<dbReference type="GO" id="GO:0008289">
    <property type="term" value="F:lipid binding"/>
    <property type="evidence" value="ECO:0007669"/>
    <property type="project" value="InterPro"/>
</dbReference>
<comment type="caution">
    <text evidence="3">The sequence shown here is derived from an EMBL/GenBank/DDBJ whole genome shotgun (WGS) entry which is preliminary data.</text>
</comment>